<evidence type="ECO:0000259" key="3">
    <source>
        <dbReference type="PROSITE" id="PS50103"/>
    </source>
</evidence>
<feature type="compositionally biased region" description="Basic and acidic residues" evidence="2">
    <location>
        <begin position="164"/>
        <end position="174"/>
    </location>
</feature>
<feature type="region of interest" description="Disordered" evidence="2">
    <location>
        <begin position="497"/>
        <end position="522"/>
    </location>
</feature>
<feature type="compositionally biased region" description="Polar residues" evidence="2">
    <location>
        <begin position="498"/>
        <end position="510"/>
    </location>
</feature>
<dbReference type="InterPro" id="IPR000571">
    <property type="entry name" value="Znf_CCCH"/>
</dbReference>
<dbReference type="Proteomes" id="UP000322000">
    <property type="component" value="Chromosome 18"/>
</dbReference>
<evidence type="ECO:0000256" key="2">
    <source>
        <dbReference type="SAM" id="MobiDB-lite"/>
    </source>
</evidence>
<evidence type="ECO:0000256" key="1">
    <source>
        <dbReference type="PROSITE-ProRule" id="PRU00723"/>
    </source>
</evidence>
<keyword evidence="4" id="KW-1185">Reference proteome</keyword>
<feature type="region of interest" description="Disordered" evidence="2">
    <location>
        <begin position="537"/>
        <end position="564"/>
    </location>
</feature>
<dbReference type="InParanoid" id="A0A7E5WL68"/>
<feature type="region of interest" description="Disordered" evidence="2">
    <location>
        <begin position="1001"/>
        <end position="1031"/>
    </location>
</feature>
<feature type="compositionally biased region" description="Low complexity" evidence="2">
    <location>
        <begin position="339"/>
        <end position="354"/>
    </location>
</feature>
<gene>
    <name evidence="5" type="primary">LOC113503202</name>
</gene>
<accession>A0A7E5WL68</accession>
<name>A0A7E5WL68_TRINI</name>
<protein>
    <submittedName>
        <fullName evidence="5">Uncharacterized protein LOC113503202 isoform X1</fullName>
    </submittedName>
</protein>
<dbReference type="RefSeq" id="XP_026740871.1">
    <property type="nucleotide sequence ID" value="XM_026885070.1"/>
</dbReference>
<dbReference type="PROSITE" id="PS50103">
    <property type="entry name" value="ZF_C3H1"/>
    <property type="match status" value="1"/>
</dbReference>
<sequence length="1097" mass="123748">MSPRKEVKNLTPKRKIARNTKRTVVKEKRKLNMPANIKVSIPLKRAGVVPMPRIQRKVDKETQLLLANEVANSQLVPKTGKKKLISDFFQNRIVIENASTVSGPKANNPVETMSKSQTAKKTAPAKKTIASTQPTRRIVTRKRLADSTAENTAKAPKLEPGLDLQHKPKIKTEPKLIPADNDLEKESNPTIEPPKKRGRKPSIKPPQVTKEAPPKQIQRKPAVPRKRTIKGKQKNVVERDKSPSILDTIRKLPQKEADNIPGPVDSRKTSISSNSNFSWTKDISSSSNTTCITVDQNSFVRFDNKLPVIKLTNIDFELNKNKQGKTNVPETIVEDDSSDSSSSSSSDSSSSAASTHCESELNPSKQFNDLLEVKSLCLSVSSAPSTHTAPKNQSEDTRSSSYYKQNAENLLIAEKHYDKEIINWICSENEEISDDLTKFKDKIFNGLDSEFEIILLCQNLKKTLLNLSSSEEVNKTVSNSVPRLNSVEENVTEHYVNNDENLNPDSPTVETNKEVDPFVKPKPAVYKPLSSEGYVSYSSNKVTRTDSSDEDPPNNYMTDDHHDDDDALSLYAESMSGFESCRVNTSICPPDQPSSIRQMEEYVPKPINEESIYTEKHSYCPTKIRAGPETSTSKATVCEKQNADSTSIFKQSNSVCDTESSQDFTENPDIDTRVTPPEIVQEPRLMNSYFEMVPKTRSVVFNNICFYNLLNNCKKGRYGLCRFRHIVPTPEQVQAQLFVLDERMLMQEYLLIRNWPDIRRKFGMCYVEESAKRGLTRMLVEIAYDFIVKARNEFDMDIALRVNTIEATLLHLNSVDLSICEDLLKLPIPTDQGSRTLLCDVFMATMSITQNFSRFKSVFLNLTYFMVDNDRTLNKDVVEHILERISILPFEEAIARAVIQMMRLTKADIFENSVIRYFEKQISVNKDVFEEYSMVKNQCKFASMLASSMMAVGASPHAAEGASAAEPLRPAPSPDTNNLDIMNKSRDDLSRPIITRTIGMSPPVVFNRPQNDTSATNTQNSSASSENDVADNPNVATWRNRAIFPHIRAQYFSPSRPPPIIPRPHVRPPQRRMPFISRKVVYRNPGSFMLRPPAPKY</sequence>
<feature type="region of interest" description="Disordered" evidence="2">
    <location>
        <begin position="325"/>
        <end position="358"/>
    </location>
</feature>
<feature type="compositionally biased region" description="Polar residues" evidence="2">
    <location>
        <begin position="382"/>
        <end position="392"/>
    </location>
</feature>
<keyword evidence="1" id="KW-0479">Metal-binding</keyword>
<organism evidence="4 5">
    <name type="scientific">Trichoplusia ni</name>
    <name type="common">Cabbage looper</name>
    <dbReference type="NCBI Taxonomy" id="7111"/>
    <lineage>
        <taxon>Eukaryota</taxon>
        <taxon>Metazoa</taxon>
        <taxon>Ecdysozoa</taxon>
        <taxon>Arthropoda</taxon>
        <taxon>Hexapoda</taxon>
        <taxon>Insecta</taxon>
        <taxon>Pterygota</taxon>
        <taxon>Neoptera</taxon>
        <taxon>Endopterygota</taxon>
        <taxon>Lepidoptera</taxon>
        <taxon>Glossata</taxon>
        <taxon>Ditrysia</taxon>
        <taxon>Noctuoidea</taxon>
        <taxon>Noctuidae</taxon>
        <taxon>Plusiinae</taxon>
        <taxon>Trichoplusia</taxon>
    </lineage>
</organism>
<dbReference type="GeneID" id="113503202"/>
<reference evidence="5" key="1">
    <citation type="submission" date="2025-08" db="UniProtKB">
        <authorList>
            <consortium name="RefSeq"/>
        </authorList>
    </citation>
    <scope>IDENTIFICATION</scope>
</reference>
<feature type="compositionally biased region" description="Polar residues" evidence="2">
    <location>
        <begin position="269"/>
        <end position="285"/>
    </location>
</feature>
<feature type="compositionally biased region" description="Low complexity" evidence="2">
    <location>
        <begin position="1010"/>
        <end position="1025"/>
    </location>
</feature>
<proteinExistence type="predicted"/>
<dbReference type="KEGG" id="tnl:113503202"/>
<dbReference type="AlphaFoldDB" id="A0A7E5WL68"/>
<feature type="domain" description="C3H1-type" evidence="3">
    <location>
        <begin position="704"/>
        <end position="728"/>
    </location>
</feature>
<keyword evidence="1" id="KW-0862">Zinc</keyword>
<feature type="compositionally biased region" description="Basic residues" evidence="2">
    <location>
        <begin position="222"/>
        <end position="233"/>
    </location>
</feature>
<keyword evidence="1" id="KW-0863">Zinc-finger</keyword>
<feature type="region of interest" description="Disordered" evidence="2">
    <location>
        <begin position="961"/>
        <end position="986"/>
    </location>
</feature>
<feature type="region of interest" description="Disordered" evidence="2">
    <location>
        <begin position="382"/>
        <end position="401"/>
    </location>
</feature>
<evidence type="ECO:0000313" key="5">
    <source>
        <dbReference type="RefSeq" id="XP_026740871.1"/>
    </source>
</evidence>
<feature type="region of interest" description="Disordered" evidence="2">
    <location>
        <begin position="105"/>
        <end position="285"/>
    </location>
</feature>
<evidence type="ECO:0000313" key="4">
    <source>
        <dbReference type="Proteomes" id="UP000322000"/>
    </source>
</evidence>
<dbReference type="GO" id="GO:0008270">
    <property type="term" value="F:zinc ion binding"/>
    <property type="evidence" value="ECO:0007669"/>
    <property type="project" value="UniProtKB-KW"/>
</dbReference>
<dbReference type="OrthoDB" id="7492290at2759"/>
<feature type="zinc finger region" description="C3H1-type" evidence="1">
    <location>
        <begin position="704"/>
        <end position="728"/>
    </location>
</feature>
<feature type="compositionally biased region" description="Low complexity" evidence="2">
    <location>
        <begin position="114"/>
        <end position="132"/>
    </location>
</feature>
<feature type="compositionally biased region" description="Basic and acidic residues" evidence="2">
    <location>
        <begin position="235"/>
        <end position="258"/>
    </location>
</feature>